<gene>
    <name evidence="1" type="ORF">LCGC14_0996180</name>
</gene>
<evidence type="ECO:0008006" key="2">
    <source>
        <dbReference type="Google" id="ProtNLM"/>
    </source>
</evidence>
<sequence>MQVETLKDLLNWTVDFHHQLSGSLADSAGENDNERAKLLLNYLAEHEQNVCKIIKEFLTNANSNALNTWCYEYLNKHSIIKHTHADAPFADFDTAKINEAVTHLHQQVITLYEDLLAQIPANSAHELLEEVFSLEQHEAMRISQSANRLEDM</sequence>
<organism evidence="1">
    <name type="scientific">marine sediment metagenome</name>
    <dbReference type="NCBI Taxonomy" id="412755"/>
    <lineage>
        <taxon>unclassified sequences</taxon>
        <taxon>metagenomes</taxon>
        <taxon>ecological metagenomes</taxon>
    </lineage>
</organism>
<proteinExistence type="predicted"/>
<evidence type="ECO:0000313" key="1">
    <source>
        <dbReference type="EMBL" id="KKN14431.1"/>
    </source>
</evidence>
<accession>A0A0F9QMU2</accession>
<protein>
    <recommendedName>
        <fullName evidence="2">ATPase</fullName>
    </recommendedName>
</protein>
<dbReference type="AlphaFoldDB" id="A0A0F9QMU2"/>
<reference evidence="1" key="1">
    <citation type="journal article" date="2015" name="Nature">
        <title>Complex archaea that bridge the gap between prokaryotes and eukaryotes.</title>
        <authorList>
            <person name="Spang A."/>
            <person name="Saw J.H."/>
            <person name="Jorgensen S.L."/>
            <person name="Zaremba-Niedzwiedzka K."/>
            <person name="Martijn J."/>
            <person name="Lind A.E."/>
            <person name="van Eijk R."/>
            <person name="Schleper C."/>
            <person name="Guy L."/>
            <person name="Ettema T.J."/>
        </authorList>
    </citation>
    <scope>NUCLEOTIDE SEQUENCE</scope>
</reference>
<comment type="caution">
    <text evidence="1">The sequence shown here is derived from an EMBL/GenBank/DDBJ whole genome shotgun (WGS) entry which is preliminary data.</text>
</comment>
<dbReference type="EMBL" id="LAZR01003817">
    <property type="protein sequence ID" value="KKN14431.1"/>
    <property type="molecule type" value="Genomic_DNA"/>
</dbReference>
<name>A0A0F9QMU2_9ZZZZ</name>